<keyword evidence="2" id="KW-1185">Reference proteome</keyword>
<protein>
    <submittedName>
        <fullName evidence="1">Uncharacterized protein</fullName>
    </submittedName>
</protein>
<dbReference type="EMBL" id="KV425891">
    <property type="protein sequence ID" value="KZW01875.1"/>
    <property type="molecule type" value="Genomic_DNA"/>
</dbReference>
<dbReference type="Proteomes" id="UP000077266">
    <property type="component" value="Unassembled WGS sequence"/>
</dbReference>
<dbReference type="InterPro" id="IPR023591">
    <property type="entry name" value="Ribosomal_uS2_flav_dom_sf"/>
</dbReference>
<dbReference type="OrthoDB" id="414863at2759"/>
<evidence type="ECO:0000313" key="1">
    <source>
        <dbReference type="EMBL" id="KZW01875.1"/>
    </source>
</evidence>
<evidence type="ECO:0000313" key="2">
    <source>
        <dbReference type="Proteomes" id="UP000077266"/>
    </source>
</evidence>
<dbReference type="AlphaFoldDB" id="A0A165PA89"/>
<sequence>MRSSKEPILIFINSPSIDHQAIREASYVNILVIAPCDTDVRTRSRRRLRNCRRGLAAAAAVDYVTAPDSWDANGAGTGITAAATCGLDWKTDTGAAGGEWGVEPVPRCRLAASGDRGLGKGAKTCRDALCSSWVIRVRLHESMIRRATTAGVDFLHLCDHSIDRKS</sequence>
<dbReference type="InParanoid" id="A0A165PA89"/>
<organism evidence="1 2">
    <name type="scientific">Exidia glandulosa HHB12029</name>
    <dbReference type="NCBI Taxonomy" id="1314781"/>
    <lineage>
        <taxon>Eukaryota</taxon>
        <taxon>Fungi</taxon>
        <taxon>Dikarya</taxon>
        <taxon>Basidiomycota</taxon>
        <taxon>Agaricomycotina</taxon>
        <taxon>Agaricomycetes</taxon>
        <taxon>Auriculariales</taxon>
        <taxon>Exidiaceae</taxon>
        <taxon>Exidia</taxon>
    </lineage>
</organism>
<dbReference type="SUPFAM" id="SSF52313">
    <property type="entry name" value="Ribosomal protein S2"/>
    <property type="match status" value="1"/>
</dbReference>
<gene>
    <name evidence="1" type="ORF">EXIGLDRAFT_744928</name>
</gene>
<reference evidence="1 2" key="1">
    <citation type="journal article" date="2016" name="Mol. Biol. Evol.">
        <title>Comparative Genomics of Early-Diverging Mushroom-Forming Fungi Provides Insights into the Origins of Lignocellulose Decay Capabilities.</title>
        <authorList>
            <person name="Nagy L.G."/>
            <person name="Riley R."/>
            <person name="Tritt A."/>
            <person name="Adam C."/>
            <person name="Daum C."/>
            <person name="Floudas D."/>
            <person name="Sun H."/>
            <person name="Yadav J.S."/>
            <person name="Pangilinan J."/>
            <person name="Larsson K.H."/>
            <person name="Matsuura K."/>
            <person name="Barry K."/>
            <person name="Labutti K."/>
            <person name="Kuo R."/>
            <person name="Ohm R.A."/>
            <person name="Bhattacharya S.S."/>
            <person name="Shirouzu T."/>
            <person name="Yoshinaga Y."/>
            <person name="Martin F.M."/>
            <person name="Grigoriev I.V."/>
            <person name="Hibbett D.S."/>
        </authorList>
    </citation>
    <scope>NUCLEOTIDE SEQUENCE [LARGE SCALE GENOMIC DNA]</scope>
    <source>
        <strain evidence="1 2">HHB12029</strain>
    </source>
</reference>
<accession>A0A165PA89</accession>
<dbReference type="Gene3D" id="3.40.50.10490">
    <property type="entry name" value="Glucose-6-phosphate isomerase like protein, domain 1"/>
    <property type="match status" value="1"/>
</dbReference>
<name>A0A165PA89_EXIGL</name>
<proteinExistence type="predicted"/>